<keyword evidence="13" id="KW-1185">Reference proteome</keyword>
<accession>A0A553NWA4</accession>
<feature type="chain" id="PRO_5022209883" description="Diphthine--ammonia ligase" evidence="10">
    <location>
        <begin position="28"/>
        <end position="117"/>
    </location>
</feature>
<evidence type="ECO:0000256" key="9">
    <source>
        <dbReference type="ARBA" id="ARBA00048108"/>
    </source>
</evidence>
<evidence type="ECO:0000256" key="4">
    <source>
        <dbReference type="ARBA" id="ARBA00018426"/>
    </source>
</evidence>
<comment type="pathway">
    <text evidence="1">Protein modification; peptidyl-diphthamide biosynthesis.</text>
</comment>
<proteinExistence type="inferred from homology"/>
<evidence type="ECO:0000313" key="12">
    <source>
        <dbReference type="EMBL" id="TRY69704.1"/>
    </source>
</evidence>
<evidence type="ECO:0000256" key="2">
    <source>
        <dbReference type="ARBA" id="ARBA00008496"/>
    </source>
</evidence>
<dbReference type="Pfam" id="PF01902">
    <property type="entry name" value="Diphthami_syn_2"/>
    <property type="match status" value="1"/>
</dbReference>
<evidence type="ECO:0000256" key="10">
    <source>
        <dbReference type="SAM" id="SignalP"/>
    </source>
</evidence>
<evidence type="ECO:0000256" key="8">
    <source>
        <dbReference type="ARBA" id="ARBA00032849"/>
    </source>
</evidence>
<dbReference type="EC" id="6.3.1.14" evidence="3"/>
<dbReference type="GO" id="GO:0017183">
    <property type="term" value="P:protein histidyl modification to diphthamide"/>
    <property type="evidence" value="ECO:0007669"/>
    <property type="project" value="UniProtKB-UniPathway"/>
</dbReference>
<name>A0A553NWA4_9TELE</name>
<dbReference type="Proteomes" id="UP000316079">
    <property type="component" value="Unassembled WGS sequence"/>
</dbReference>
<dbReference type="GO" id="GO:0017178">
    <property type="term" value="F:diphthine-ammonia ligase activity"/>
    <property type="evidence" value="ECO:0007669"/>
    <property type="project" value="UniProtKB-EC"/>
</dbReference>
<dbReference type="InterPro" id="IPR002761">
    <property type="entry name" value="Diphthami_syn_dom"/>
</dbReference>
<comment type="caution">
    <text evidence="12">The sequence shown here is derived from an EMBL/GenBank/DDBJ whole genome shotgun (WGS) entry which is preliminary data.</text>
</comment>
<evidence type="ECO:0000259" key="11">
    <source>
        <dbReference type="Pfam" id="PF01902"/>
    </source>
</evidence>
<gene>
    <name evidence="12" type="ORF">DNTS_008912</name>
</gene>
<dbReference type="InterPro" id="IPR030662">
    <property type="entry name" value="DPH6/MJ0570"/>
</dbReference>
<dbReference type="PANTHER" id="PTHR12196">
    <property type="entry name" value="DOMAIN OF UNKNOWN FUNCTION 71 DUF71 -CONTAINING PROTEIN"/>
    <property type="match status" value="1"/>
</dbReference>
<protein>
    <recommendedName>
        <fullName evidence="4">Diphthine--ammonia ligase</fullName>
        <ecNumber evidence="3">6.3.1.14</ecNumber>
    </recommendedName>
    <alternativeName>
        <fullName evidence="6">ATP-binding domain-containing protein 4</fullName>
    </alternativeName>
    <alternativeName>
        <fullName evidence="5">Diphthamide synthase</fullName>
    </alternativeName>
    <alternativeName>
        <fullName evidence="7">Diphthamide synthetase</fullName>
    </alternativeName>
    <alternativeName>
        <fullName evidence="8">Protein DPH6 homolog</fullName>
    </alternativeName>
</protein>
<organism evidence="12 13">
    <name type="scientific">Danionella cerebrum</name>
    <dbReference type="NCBI Taxonomy" id="2873325"/>
    <lineage>
        <taxon>Eukaryota</taxon>
        <taxon>Metazoa</taxon>
        <taxon>Chordata</taxon>
        <taxon>Craniata</taxon>
        <taxon>Vertebrata</taxon>
        <taxon>Euteleostomi</taxon>
        <taxon>Actinopterygii</taxon>
        <taxon>Neopterygii</taxon>
        <taxon>Teleostei</taxon>
        <taxon>Ostariophysi</taxon>
        <taxon>Cypriniformes</taxon>
        <taxon>Danionidae</taxon>
        <taxon>Danioninae</taxon>
        <taxon>Danionella</taxon>
    </lineage>
</organism>
<dbReference type="InterPro" id="IPR014729">
    <property type="entry name" value="Rossmann-like_a/b/a_fold"/>
</dbReference>
<dbReference type="PANTHER" id="PTHR12196:SF2">
    <property type="entry name" value="DIPHTHINE--AMMONIA LIGASE"/>
    <property type="match status" value="1"/>
</dbReference>
<dbReference type="UniPathway" id="UPA00559"/>
<dbReference type="EMBL" id="SRMA01026785">
    <property type="protein sequence ID" value="TRY69704.1"/>
    <property type="molecule type" value="Genomic_DNA"/>
</dbReference>
<comment type="catalytic activity">
    <reaction evidence="9">
        <text>diphthine-[translation elongation factor 2] + NH4(+) + ATP = diphthamide-[translation elongation factor 2] + AMP + diphosphate + H(+)</text>
        <dbReference type="Rhea" id="RHEA:19753"/>
        <dbReference type="Rhea" id="RHEA-COMP:10172"/>
        <dbReference type="Rhea" id="RHEA-COMP:10174"/>
        <dbReference type="ChEBI" id="CHEBI:15378"/>
        <dbReference type="ChEBI" id="CHEBI:16692"/>
        <dbReference type="ChEBI" id="CHEBI:28938"/>
        <dbReference type="ChEBI" id="CHEBI:30616"/>
        <dbReference type="ChEBI" id="CHEBI:33019"/>
        <dbReference type="ChEBI" id="CHEBI:82696"/>
        <dbReference type="ChEBI" id="CHEBI:456215"/>
        <dbReference type="EC" id="6.3.1.14"/>
    </reaction>
</comment>
<dbReference type="OrthoDB" id="686384at2759"/>
<feature type="signal peptide" evidence="10">
    <location>
        <begin position="1"/>
        <end position="27"/>
    </location>
</feature>
<evidence type="ECO:0000256" key="7">
    <source>
        <dbReference type="ARBA" id="ARBA00031552"/>
    </source>
</evidence>
<evidence type="ECO:0000256" key="3">
    <source>
        <dbReference type="ARBA" id="ARBA00012089"/>
    </source>
</evidence>
<comment type="similarity">
    <text evidence="2">Belongs to the Diphthine--ammonia ligase family.</text>
</comment>
<reference evidence="12 13" key="1">
    <citation type="journal article" date="2019" name="Sci. Data">
        <title>Hybrid genome assembly and annotation of Danionella translucida.</title>
        <authorList>
            <person name="Kadobianskyi M."/>
            <person name="Schulze L."/>
            <person name="Schuelke M."/>
            <person name="Judkewitz B."/>
        </authorList>
    </citation>
    <scope>NUCLEOTIDE SEQUENCE [LARGE SCALE GENOMIC DNA]</scope>
    <source>
        <strain evidence="12 13">Bolton</strain>
    </source>
</reference>
<dbReference type="SUPFAM" id="SSF52402">
    <property type="entry name" value="Adenine nucleotide alpha hydrolases-like"/>
    <property type="match status" value="1"/>
</dbReference>
<evidence type="ECO:0000256" key="5">
    <source>
        <dbReference type="ARBA" id="ARBA00029814"/>
    </source>
</evidence>
<evidence type="ECO:0000256" key="1">
    <source>
        <dbReference type="ARBA" id="ARBA00005156"/>
    </source>
</evidence>
<sequence>MTGLFTLSCNLWFNHVLLLQEEMEVEAVSVGAILSDYQRIRVENVCARLDLKPLAYLWERNQADLLREMISSGLQAIVIKVAALGAVCDAQIEISFNPLTVSTDSCLSVVHSAAGKH</sequence>
<evidence type="ECO:0000313" key="13">
    <source>
        <dbReference type="Proteomes" id="UP000316079"/>
    </source>
</evidence>
<dbReference type="AlphaFoldDB" id="A0A553NWA4"/>
<feature type="domain" description="Diphthamide synthase" evidence="11">
    <location>
        <begin position="21"/>
        <end position="85"/>
    </location>
</feature>
<evidence type="ECO:0000256" key="6">
    <source>
        <dbReference type="ARBA" id="ARBA00031202"/>
    </source>
</evidence>
<keyword evidence="10" id="KW-0732">Signal</keyword>
<dbReference type="Gene3D" id="3.40.50.620">
    <property type="entry name" value="HUPs"/>
    <property type="match status" value="1"/>
</dbReference>